<name>A0A0E9MPL0_9SPHN</name>
<dbReference type="EMBL" id="BBWU01000029">
    <property type="protein sequence ID" value="GAO39361.1"/>
    <property type="molecule type" value="Genomic_DNA"/>
</dbReference>
<dbReference type="AlphaFoldDB" id="A0A0E9MPL0"/>
<dbReference type="Proteomes" id="UP000033202">
    <property type="component" value="Unassembled WGS sequence"/>
</dbReference>
<sequence length="50" mass="5055">MATVPPPDSTPESPPPGPDSTPEVTTPGPDIDQPDPGTHTDDPGQPPDSI</sequence>
<gene>
    <name evidence="2" type="ORF">SCH01S_29_00490</name>
</gene>
<protein>
    <submittedName>
        <fullName evidence="2">Uncharacterized protein</fullName>
    </submittedName>
</protein>
<dbReference type="RefSeq" id="WP_169746371.1">
    <property type="nucleotide sequence ID" value="NZ_BBWU01000029.1"/>
</dbReference>
<comment type="caution">
    <text evidence="2">The sequence shown here is derived from an EMBL/GenBank/DDBJ whole genome shotgun (WGS) entry which is preliminary data.</text>
</comment>
<feature type="compositionally biased region" description="Pro residues" evidence="1">
    <location>
        <begin position="1"/>
        <end position="19"/>
    </location>
</feature>
<proteinExistence type="predicted"/>
<accession>A0A0E9MPL0</accession>
<evidence type="ECO:0000256" key="1">
    <source>
        <dbReference type="SAM" id="MobiDB-lite"/>
    </source>
</evidence>
<feature type="region of interest" description="Disordered" evidence="1">
    <location>
        <begin position="1"/>
        <end position="50"/>
    </location>
</feature>
<reference evidence="2 3" key="1">
    <citation type="submission" date="2015-04" db="EMBL/GenBank/DDBJ databases">
        <title>Whole genome shotgun sequence of Sphingomonas changbaiensis NBRC 104936.</title>
        <authorList>
            <person name="Katano-Makiyama Y."/>
            <person name="Hosoyama A."/>
            <person name="Hashimoto M."/>
            <person name="Noguchi M."/>
            <person name="Tsuchikane K."/>
            <person name="Ohji S."/>
            <person name="Yamazoe A."/>
            <person name="Ichikawa N."/>
            <person name="Kimura A."/>
            <person name="Fujita N."/>
        </authorList>
    </citation>
    <scope>NUCLEOTIDE SEQUENCE [LARGE SCALE GENOMIC DNA]</scope>
    <source>
        <strain evidence="2 3">NBRC 104936</strain>
    </source>
</reference>
<keyword evidence="3" id="KW-1185">Reference proteome</keyword>
<evidence type="ECO:0000313" key="2">
    <source>
        <dbReference type="EMBL" id="GAO39361.1"/>
    </source>
</evidence>
<evidence type="ECO:0000313" key="3">
    <source>
        <dbReference type="Proteomes" id="UP000033202"/>
    </source>
</evidence>
<organism evidence="2 3">
    <name type="scientific">Sphingomonas changbaiensis NBRC 104936</name>
    <dbReference type="NCBI Taxonomy" id="1219043"/>
    <lineage>
        <taxon>Bacteria</taxon>
        <taxon>Pseudomonadati</taxon>
        <taxon>Pseudomonadota</taxon>
        <taxon>Alphaproteobacteria</taxon>
        <taxon>Sphingomonadales</taxon>
        <taxon>Sphingomonadaceae</taxon>
        <taxon>Sphingomonas</taxon>
    </lineage>
</organism>